<sequence length="234" mass="26521">MIRFFQSNQIVCLIFFFKMTTENRCLKIVVLGEVAVGKTALVVRYAKRKFNQHMPCTILADILQAKINIDNKNVSLILCAPAVQEIFRTSVRNYMKTASGVLLVYDVTRLDTFAELPRWLFDLRTENETAPVMIVANKIDEVDSQRRVPVEMAKEFADQHKLDFMEASAKTGENVDEIFERLTRKGLKSISMSGTMDPMNASATVHSSKSTHGNNSRISLHEKKPTQKPKSKCC</sequence>
<dbReference type="FunFam" id="3.40.50.300:FF:001447">
    <property type="entry name" value="Ras-related protein Rab-1B"/>
    <property type="match status" value="1"/>
</dbReference>
<dbReference type="AlphaFoldDB" id="A0AAV2AD85"/>
<evidence type="ECO:0000256" key="1">
    <source>
        <dbReference type="ARBA" id="ARBA00006270"/>
    </source>
</evidence>
<organism evidence="4 5">
    <name type="scientific">Larinioides sclopetarius</name>
    <dbReference type="NCBI Taxonomy" id="280406"/>
    <lineage>
        <taxon>Eukaryota</taxon>
        <taxon>Metazoa</taxon>
        <taxon>Ecdysozoa</taxon>
        <taxon>Arthropoda</taxon>
        <taxon>Chelicerata</taxon>
        <taxon>Arachnida</taxon>
        <taxon>Araneae</taxon>
        <taxon>Araneomorphae</taxon>
        <taxon>Entelegynae</taxon>
        <taxon>Araneoidea</taxon>
        <taxon>Araneidae</taxon>
        <taxon>Larinioides</taxon>
    </lineage>
</organism>
<dbReference type="GO" id="GO:0003924">
    <property type="term" value="F:GTPase activity"/>
    <property type="evidence" value="ECO:0007669"/>
    <property type="project" value="InterPro"/>
</dbReference>
<dbReference type="InterPro" id="IPR005225">
    <property type="entry name" value="Small_GTP-bd"/>
</dbReference>
<keyword evidence="5" id="KW-1185">Reference proteome</keyword>
<evidence type="ECO:0000256" key="2">
    <source>
        <dbReference type="ARBA" id="ARBA00022741"/>
    </source>
</evidence>
<dbReference type="PROSITE" id="PS51419">
    <property type="entry name" value="RAB"/>
    <property type="match status" value="1"/>
</dbReference>
<accession>A0AAV2AD85</accession>
<keyword evidence="2" id="KW-0547">Nucleotide-binding</keyword>
<dbReference type="PROSITE" id="PS51421">
    <property type="entry name" value="RAS"/>
    <property type="match status" value="1"/>
</dbReference>
<dbReference type="SMART" id="SM00176">
    <property type="entry name" value="RAN"/>
    <property type="match status" value="1"/>
</dbReference>
<evidence type="ECO:0000256" key="3">
    <source>
        <dbReference type="SAM" id="MobiDB-lite"/>
    </source>
</evidence>
<dbReference type="PANTHER" id="PTHR47978">
    <property type="match status" value="1"/>
</dbReference>
<feature type="region of interest" description="Disordered" evidence="3">
    <location>
        <begin position="190"/>
        <end position="234"/>
    </location>
</feature>
<dbReference type="CDD" id="cd00154">
    <property type="entry name" value="Rab"/>
    <property type="match status" value="1"/>
</dbReference>
<dbReference type="Gene3D" id="3.40.50.300">
    <property type="entry name" value="P-loop containing nucleotide triphosphate hydrolases"/>
    <property type="match status" value="1"/>
</dbReference>
<dbReference type="Proteomes" id="UP001497382">
    <property type="component" value="Unassembled WGS sequence"/>
</dbReference>
<dbReference type="NCBIfam" id="TIGR00231">
    <property type="entry name" value="small_GTP"/>
    <property type="match status" value="1"/>
</dbReference>
<dbReference type="SUPFAM" id="SSF52540">
    <property type="entry name" value="P-loop containing nucleoside triphosphate hydrolases"/>
    <property type="match status" value="1"/>
</dbReference>
<evidence type="ECO:0000313" key="5">
    <source>
        <dbReference type="Proteomes" id="UP001497382"/>
    </source>
</evidence>
<comment type="caution">
    <text evidence="4">The sequence shown here is derived from an EMBL/GenBank/DDBJ whole genome shotgun (WGS) entry which is preliminary data.</text>
</comment>
<proteinExistence type="inferred from homology"/>
<name>A0AAV2AD85_9ARAC</name>
<dbReference type="InterPro" id="IPR027417">
    <property type="entry name" value="P-loop_NTPase"/>
</dbReference>
<comment type="similarity">
    <text evidence="1">Belongs to the small GTPase superfamily. Rab family.</text>
</comment>
<dbReference type="GO" id="GO:0005525">
    <property type="term" value="F:GTP binding"/>
    <property type="evidence" value="ECO:0007669"/>
    <property type="project" value="InterPro"/>
</dbReference>
<evidence type="ECO:0000313" key="4">
    <source>
        <dbReference type="EMBL" id="CAL1281526.1"/>
    </source>
</evidence>
<dbReference type="PRINTS" id="PR00449">
    <property type="entry name" value="RASTRNSFRMNG"/>
</dbReference>
<dbReference type="EMBL" id="CAXIEN010000145">
    <property type="protein sequence ID" value="CAL1281526.1"/>
    <property type="molecule type" value="Genomic_DNA"/>
</dbReference>
<dbReference type="SMART" id="SM00174">
    <property type="entry name" value="RHO"/>
    <property type="match status" value="1"/>
</dbReference>
<reference evidence="4 5" key="1">
    <citation type="submission" date="2024-04" db="EMBL/GenBank/DDBJ databases">
        <authorList>
            <person name="Rising A."/>
            <person name="Reimegard J."/>
            <person name="Sonavane S."/>
            <person name="Akerstrom W."/>
            <person name="Nylinder S."/>
            <person name="Hedman E."/>
            <person name="Kallberg Y."/>
        </authorList>
    </citation>
    <scope>NUCLEOTIDE SEQUENCE [LARGE SCALE GENOMIC DNA]</scope>
</reference>
<gene>
    <name evidence="4" type="ORF">LARSCL_LOCUS11609</name>
</gene>
<protein>
    <submittedName>
        <fullName evidence="4">Uncharacterized protein</fullName>
    </submittedName>
</protein>
<dbReference type="Pfam" id="PF00071">
    <property type="entry name" value="Ras"/>
    <property type="match status" value="1"/>
</dbReference>
<dbReference type="SMART" id="SM00175">
    <property type="entry name" value="RAB"/>
    <property type="match status" value="1"/>
</dbReference>
<dbReference type="InterPro" id="IPR001806">
    <property type="entry name" value="Small_GTPase"/>
</dbReference>
<dbReference type="SMART" id="SM00173">
    <property type="entry name" value="RAS"/>
    <property type="match status" value="1"/>
</dbReference>
<feature type="compositionally biased region" description="Polar residues" evidence="3">
    <location>
        <begin position="201"/>
        <end position="218"/>
    </location>
</feature>